<accession>I8TMV2</accession>
<evidence type="ECO:0000256" key="1">
    <source>
        <dbReference type="SAM" id="Coils"/>
    </source>
</evidence>
<name>I8TMV2_9FIRM</name>
<dbReference type="SUPFAM" id="SSF52540">
    <property type="entry name" value="P-loop containing nucleoside triphosphate hydrolases"/>
    <property type="match status" value="1"/>
</dbReference>
<dbReference type="Gene3D" id="3.40.50.300">
    <property type="entry name" value="P-loop containing nucleotide triphosphate hydrolases"/>
    <property type="match status" value="2"/>
</dbReference>
<dbReference type="HOGENOM" id="CLU_008885_0_0_9"/>
<evidence type="ECO:0000313" key="3">
    <source>
        <dbReference type="EMBL" id="AJQ25676.1"/>
    </source>
</evidence>
<gene>
    <name evidence="3" type="ORF">JBW_00324</name>
</gene>
<proteinExistence type="predicted"/>
<dbReference type="KEGG" id="pft:JBW_00324"/>
<dbReference type="AlphaFoldDB" id="I8TMV2"/>
<feature type="coiled-coil region" evidence="1">
    <location>
        <begin position="541"/>
        <end position="578"/>
    </location>
</feature>
<dbReference type="PANTHER" id="PTHR10887">
    <property type="entry name" value="DNA2/NAM7 HELICASE FAMILY"/>
    <property type="match status" value="1"/>
</dbReference>
<dbReference type="RefSeq" id="WP_007961377.1">
    <property type="nucleotide sequence ID" value="NZ_CP010978.1"/>
</dbReference>
<dbReference type="PANTHER" id="PTHR10887:SF530">
    <property type="entry name" value="SUPERFAMILY I DNA HELICASES"/>
    <property type="match status" value="1"/>
</dbReference>
<dbReference type="OrthoDB" id="9757917at2"/>
<dbReference type="InterPro" id="IPR041679">
    <property type="entry name" value="DNA2/NAM7-like_C"/>
</dbReference>
<protein>
    <recommendedName>
        <fullName evidence="2">DNA2/NAM7 helicase-like C-terminal domain-containing protein</fullName>
    </recommendedName>
</protein>
<dbReference type="InterPro" id="IPR047187">
    <property type="entry name" value="SF1_C_Upf1"/>
</dbReference>
<feature type="domain" description="DNA2/NAM7 helicase-like C-terminal" evidence="2">
    <location>
        <begin position="777"/>
        <end position="961"/>
    </location>
</feature>
<dbReference type="CDD" id="cd18808">
    <property type="entry name" value="SF1_C_Upf1"/>
    <property type="match status" value="1"/>
</dbReference>
<dbReference type="InterPro" id="IPR045055">
    <property type="entry name" value="DNA2/NAM7-like"/>
</dbReference>
<keyword evidence="1" id="KW-0175">Coiled coil</keyword>
<dbReference type="InterPro" id="IPR027417">
    <property type="entry name" value="P-loop_NTPase"/>
</dbReference>
<dbReference type="Pfam" id="PF13087">
    <property type="entry name" value="AAA_12"/>
    <property type="match status" value="1"/>
</dbReference>
<organism evidence="3 4">
    <name type="scientific">Pelosinus fermentans JBW45</name>
    <dbReference type="NCBI Taxonomy" id="1192197"/>
    <lineage>
        <taxon>Bacteria</taxon>
        <taxon>Bacillati</taxon>
        <taxon>Bacillota</taxon>
        <taxon>Negativicutes</taxon>
        <taxon>Selenomonadales</taxon>
        <taxon>Sporomusaceae</taxon>
        <taxon>Pelosinus</taxon>
    </lineage>
</organism>
<sequence length="984" mass="112491">MSSRTKEITKYFRSAVAAQSNMGIDFKKDDYQIIIPQEVLRGQINLATCEAIFADSNKDADDGENETSKKTDLHVIICAKAIKTQYSANAKIQDEIEELTGVFYIPAILSRTGKLAFNDGDKKLPWFPREYLQPMVDPKLAIGYEDTVDTFVSDHVDQVERIASWSDYAAFFQEYYEAVSESKFEQTTIRNMDKQEAQFELEDHMYVFRDNTVMSTYHILNLYNHLQNNDQTVALYENFVSMNQETTVPLVKNDVNTMQVHSGQMGGGYPLSPSQREVMNHFNAMKDGEILAVNGPPGTGKTTLLQSIVADMYVKRAINQEKAPLIVASSTNNQAVTNIIDSFGKIETAGIANLEERWIEGVNSFAAYFPSGSKEKEALEKGYQYTNQKGEFFVSNVDTEENLEKSKSKLIQSCNAYFETDYQDVIACQNKLHEELLYVEKSKNTLLSLVQELNGYDLNGQSLEAHIDTLDGQIADKEAMISRLRQRVHEWEVCYQRIPLFYRLLRFIGSFSRRIQTEFRLFINEEEQGFINEYMSLTEIKDKYSHRYTEQNAALSQLKKKRDALQEIKKRYDDLVDEWKQHHIILHKEDDEKYKLDLDFINDLLDKKIRYVEFWLAVHYFECRWANGEDTVSEKQKGRNFKNVLDMFYNRLSMLTPCLVMTFFMLPKQFLAFGDQKKFFLYNYIDLLIVDEAGQVSPEIAAGAFSLAKKAIVVGDMYQIEPVWSVNRALDKALALSNGVIESLDDFAQMEQNGLNSSRSSVMKVAAKSCKYEKFGSKGLFLSEHRRCYDEIIEYCNVLIYGGNLQPLRGPGKQDKKLAIKQWPHMGCKQIQSEHSTKKGSSRLNRLEAEQIAAWVKSNFTFIEAAYQGKEEKKENLIGIITPFKAQVSCIKAELKKQIPQYASLISVGTIHTFQGADRRIVILSTVYGNQDGCFFIDANESLMNVAVSRAKDHFFVFGDINCLKDDRDSASGLLKRRVGAGGI</sequence>
<dbReference type="Proteomes" id="UP000005361">
    <property type="component" value="Chromosome"/>
</dbReference>
<reference evidence="3 4" key="1">
    <citation type="journal article" date="2015" name="Genome Announc.">
        <title>Complete Genome Sequence of Pelosinus fermentans JBW45, a Member of a Remarkably Competitive Group of Negativicutes in the Firmicutes Phylum.</title>
        <authorList>
            <person name="De Leon K.B."/>
            <person name="Utturkar S.M."/>
            <person name="Camilleri L.B."/>
            <person name="Elias D.A."/>
            <person name="Arkin A.P."/>
            <person name="Fields M.W."/>
            <person name="Brown S.D."/>
            <person name="Wall J.D."/>
        </authorList>
    </citation>
    <scope>NUCLEOTIDE SEQUENCE [LARGE SCALE GENOMIC DNA]</scope>
    <source>
        <strain evidence="3 4">JBW45</strain>
    </source>
</reference>
<dbReference type="EMBL" id="CP010978">
    <property type="protein sequence ID" value="AJQ25676.1"/>
    <property type="molecule type" value="Genomic_DNA"/>
</dbReference>
<evidence type="ECO:0000259" key="2">
    <source>
        <dbReference type="Pfam" id="PF13087"/>
    </source>
</evidence>
<dbReference type="STRING" id="1192197.JBW_00324"/>
<reference evidence="4" key="2">
    <citation type="submission" date="2015-02" db="EMBL/GenBank/DDBJ databases">
        <title>Complete Genome Sequence of Pelosinus fermentans JBW45.</title>
        <authorList>
            <person name="De Leon K.B."/>
            <person name="Utturkar S.M."/>
            <person name="Camilleri L.B."/>
            <person name="Arkin A.P."/>
            <person name="Fields M.W."/>
            <person name="Brown S.D."/>
            <person name="Wall J.D."/>
        </authorList>
    </citation>
    <scope>NUCLEOTIDE SEQUENCE [LARGE SCALE GENOMIC DNA]</scope>
    <source>
        <strain evidence="4">JBW45</strain>
    </source>
</reference>
<evidence type="ECO:0000313" key="4">
    <source>
        <dbReference type="Proteomes" id="UP000005361"/>
    </source>
</evidence>